<organism evidence="1 2">
    <name type="scientific">Limihaloglobus sulfuriphilus</name>
    <dbReference type="NCBI Taxonomy" id="1851148"/>
    <lineage>
        <taxon>Bacteria</taxon>
        <taxon>Pseudomonadati</taxon>
        <taxon>Planctomycetota</taxon>
        <taxon>Phycisphaerae</taxon>
        <taxon>Sedimentisphaerales</taxon>
        <taxon>Sedimentisphaeraceae</taxon>
        <taxon>Limihaloglobus</taxon>
    </lineage>
</organism>
<dbReference type="KEGG" id="pbas:SMSP2_00642"/>
<dbReference type="STRING" id="1851148.SMSP2_00642"/>
<dbReference type="AlphaFoldDB" id="A0A1Q2MCN3"/>
<accession>A0A1Q2MCN3</accession>
<evidence type="ECO:0000313" key="1">
    <source>
        <dbReference type="EMBL" id="AQQ70298.1"/>
    </source>
</evidence>
<gene>
    <name evidence="1" type="ORF">SMSP2_00642</name>
</gene>
<evidence type="ECO:0000313" key="2">
    <source>
        <dbReference type="Proteomes" id="UP000188181"/>
    </source>
</evidence>
<name>A0A1Q2MCN3_9BACT</name>
<reference evidence="2" key="1">
    <citation type="submission" date="2017-02" db="EMBL/GenBank/DDBJ databases">
        <title>Comparative genomics and description of representatives of a novel lineage of planctomycetes thriving in anoxic sediments.</title>
        <authorList>
            <person name="Spring S."/>
            <person name="Bunk B."/>
            <person name="Sproer C."/>
        </authorList>
    </citation>
    <scope>NUCLEOTIDE SEQUENCE [LARGE SCALE GENOMIC DNA]</scope>
    <source>
        <strain evidence="2">SM-Chi-D1</strain>
    </source>
</reference>
<dbReference type="OrthoDB" id="288736at2"/>
<dbReference type="EMBL" id="CP019646">
    <property type="protein sequence ID" value="AQQ70298.1"/>
    <property type="molecule type" value="Genomic_DNA"/>
</dbReference>
<protein>
    <submittedName>
        <fullName evidence="1">Uncharacterized protein</fullName>
    </submittedName>
</protein>
<keyword evidence="2" id="KW-1185">Reference proteome</keyword>
<dbReference type="Proteomes" id="UP000188181">
    <property type="component" value="Chromosome"/>
</dbReference>
<dbReference type="RefSeq" id="WP_146682574.1">
    <property type="nucleotide sequence ID" value="NZ_CP019646.1"/>
</dbReference>
<proteinExistence type="predicted"/>
<sequence>MDLNLKDRGRFVIVKHEHRDRPVHWDIMFEMKNNMLAAFRADSDPLSLAENGGGLEKIFDHDRKFLDYEGPVNNGLGSVTSCDAGIYGVSQVRSNALRMILEGSVVSGSFSLSFEQDRWAIERVNRNS</sequence>